<dbReference type="SUPFAM" id="SSF53335">
    <property type="entry name" value="S-adenosyl-L-methionine-dependent methyltransferases"/>
    <property type="match status" value="1"/>
</dbReference>
<organism evidence="2 3">
    <name type="scientific">Deinococcus aerophilus</name>
    <dbReference type="NCBI Taxonomy" id="522488"/>
    <lineage>
        <taxon>Bacteria</taxon>
        <taxon>Thermotogati</taxon>
        <taxon>Deinococcota</taxon>
        <taxon>Deinococci</taxon>
        <taxon>Deinococcales</taxon>
        <taxon>Deinococcaceae</taxon>
        <taxon>Deinococcus</taxon>
    </lineage>
</organism>
<accession>A0ABQ2GXE8</accession>
<dbReference type="Gene3D" id="3.40.50.150">
    <property type="entry name" value="Vaccinia Virus protein VP39"/>
    <property type="match status" value="1"/>
</dbReference>
<evidence type="ECO:0000256" key="1">
    <source>
        <dbReference type="SAM" id="MobiDB-lite"/>
    </source>
</evidence>
<proteinExistence type="predicted"/>
<gene>
    <name evidence="2" type="ORF">GCM10010841_26450</name>
</gene>
<dbReference type="EMBL" id="BMOM01000026">
    <property type="protein sequence ID" value="GGM16853.1"/>
    <property type="molecule type" value="Genomic_DNA"/>
</dbReference>
<evidence type="ECO:0000313" key="3">
    <source>
        <dbReference type="Proteomes" id="UP000661918"/>
    </source>
</evidence>
<protein>
    <submittedName>
        <fullName evidence="2">Uncharacterized protein</fullName>
    </submittedName>
</protein>
<dbReference type="Proteomes" id="UP000661918">
    <property type="component" value="Unassembled WGS sequence"/>
</dbReference>
<reference evidence="3" key="1">
    <citation type="journal article" date="2019" name="Int. J. Syst. Evol. Microbiol.">
        <title>The Global Catalogue of Microorganisms (GCM) 10K type strain sequencing project: providing services to taxonomists for standard genome sequencing and annotation.</title>
        <authorList>
            <consortium name="The Broad Institute Genomics Platform"/>
            <consortium name="The Broad Institute Genome Sequencing Center for Infectious Disease"/>
            <person name="Wu L."/>
            <person name="Ma J."/>
        </authorList>
    </citation>
    <scope>NUCLEOTIDE SEQUENCE [LARGE SCALE GENOMIC DNA]</scope>
    <source>
        <strain evidence="3">JCM 15443</strain>
    </source>
</reference>
<evidence type="ECO:0000313" key="2">
    <source>
        <dbReference type="EMBL" id="GGM16853.1"/>
    </source>
</evidence>
<dbReference type="RefSeq" id="WP_188904831.1">
    <property type="nucleotide sequence ID" value="NZ_BMOM01000026.1"/>
</dbReference>
<feature type="region of interest" description="Disordered" evidence="1">
    <location>
        <begin position="115"/>
        <end position="148"/>
    </location>
</feature>
<name>A0ABQ2GXE8_9DEIO</name>
<comment type="caution">
    <text evidence="2">The sequence shown here is derived from an EMBL/GenBank/DDBJ whole genome shotgun (WGS) entry which is preliminary data.</text>
</comment>
<dbReference type="InterPro" id="IPR029063">
    <property type="entry name" value="SAM-dependent_MTases_sf"/>
</dbReference>
<sequence length="377" mass="41156">MTRGGSTWRRYVALLEAVAAHYGTDHTVGDGDDALLTRFLADVDRGNAAAAAVMNALGSGTYVRRHLRYIAAWGPERRALLAAGANFQLLETLGQQDRTGRLRGLSLTGSLSDQRRQLAGHLRREQDPPPGRGWLAPRPPGGRPPRRYDHRDLAWVYRREEVDHAEGLHPAVARSLIARYQPTPGVVADPMAGAGNVARIATELGHIAWASDRWPPPGARHVRPLNLLVSDLGTALQDSPHPHPHLLILHPPLPGSLNLPRDRFTPDDAGYVAWLERILEHSVPAVKAGGHVALIVPLGVPHELLGTVRSALQRSLRHAFAQDGDDPAPLRWTRNARGAVEELGTLHTHLCVARDGREGWHLLVARIPPLPDEEAPA</sequence>
<keyword evidence="3" id="KW-1185">Reference proteome</keyword>